<dbReference type="InterPro" id="IPR051678">
    <property type="entry name" value="AGP_Transferase"/>
</dbReference>
<dbReference type="CDD" id="cd05154">
    <property type="entry name" value="ACAD10_11_N-like"/>
    <property type="match status" value="1"/>
</dbReference>
<dbReference type="InterPro" id="IPR002575">
    <property type="entry name" value="Aminoglycoside_PTrfase"/>
</dbReference>
<evidence type="ECO:0000259" key="1">
    <source>
        <dbReference type="Pfam" id="PF01636"/>
    </source>
</evidence>
<dbReference type="SUPFAM" id="SSF56112">
    <property type="entry name" value="Protein kinase-like (PK-like)"/>
    <property type="match status" value="1"/>
</dbReference>
<organism evidence="2 3">
    <name type="scientific">Streptomyces phaeofaciens</name>
    <dbReference type="NCBI Taxonomy" id="68254"/>
    <lineage>
        <taxon>Bacteria</taxon>
        <taxon>Bacillati</taxon>
        <taxon>Actinomycetota</taxon>
        <taxon>Actinomycetes</taxon>
        <taxon>Kitasatosporales</taxon>
        <taxon>Streptomycetaceae</taxon>
        <taxon>Streptomyces</taxon>
    </lineage>
</organism>
<gene>
    <name evidence="2" type="ORF">GCM10010226_10370</name>
</gene>
<name>A0A918LPR9_9ACTN</name>
<evidence type="ECO:0000313" key="3">
    <source>
        <dbReference type="Proteomes" id="UP000646776"/>
    </source>
</evidence>
<reference evidence="2" key="2">
    <citation type="submission" date="2020-09" db="EMBL/GenBank/DDBJ databases">
        <authorList>
            <person name="Sun Q."/>
            <person name="Ohkuma M."/>
        </authorList>
    </citation>
    <scope>NUCLEOTIDE SEQUENCE</scope>
    <source>
        <strain evidence="2">JCM 4125</strain>
    </source>
</reference>
<reference evidence="2" key="1">
    <citation type="journal article" date="2014" name="Int. J. Syst. Evol. Microbiol.">
        <title>Complete genome sequence of Corynebacterium casei LMG S-19264T (=DSM 44701T), isolated from a smear-ripened cheese.</title>
        <authorList>
            <consortium name="US DOE Joint Genome Institute (JGI-PGF)"/>
            <person name="Walter F."/>
            <person name="Albersmeier A."/>
            <person name="Kalinowski J."/>
            <person name="Ruckert C."/>
        </authorList>
    </citation>
    <scope>NUCLEOTIDE SEQUENCE</scope>
    <source>
        <strain evidence="2">JCM 4125</strain>
    </source>
</reference>
<sequence length="356" mass="38692">MPVPQQRDPDLTRERLTAWLSARLPGATDLRTRVEVPEGLGFSNETLLVDAAWEENGTARARRLVVRVAPTRYQVLPGSRLAEEYRVLSALRDTDVPVPGVLGFEPDPGPLGAAFLVMDRVSGWVPPDLPSYHRPGGPLAALAGPERAAVWWAGVEVLHRVHRLDVTGLGLDGLRDSPHGPGGLTRQLDHYETHLDHFGGGTPVTADALRLLRDGLPPEPAAPSLLWGDARLGNLLLDGVAPAAVLDWEMVFLGPGEADLAWYLYFDRHLSEGVGVPRLPGLPGRAETVHRYEELSGRSVAHHLDWFEVFAGFRFALIAARVGRLLVEHGLVADAADVPLARNAERLLARTLTALS</sequence>
<keyword evidence="3" id="KW-1185">Reference proteome</keyword>
<dbReference type="PANTHER" id="PTHR21310:SF40">
    <property type="entry name" value="AMINOGLYCOSIDE PHOSPHOTRANSFERASE DOMAIN-CONTAINING PROTEIN-RELATED"/>
    <property type="match status" value="1"/>
</dbReference>
<proteinExistence type="predicted"/>
<feature type="domain" description="Aminoglycoside phosphotransferase" evidence="1">
    <location>
        <begin position="58"/>
        <end position="272"/>
    </location>
</feature>
<comment type="caution">
    <text evidence="2">The sequence shown here is derived from an EMBL/GenBank/DDBJ whole genome shotgun (WGS) entry which is preliminary data.</text>
</comment>
<dbReference type="Proteomes" id="UP000646776">
    <property type="component" value="Unassembled WGS sequence"/>
</dbReference>
<protein>
    <submittedName>
        <fullName evidence="2">Phosphotransferase</fullName>
    </submittedName>
</protein>
<dbReference type="PANTHER" id="PTHR21310">
    <property type="entry name" value="AMINOGLYCOSIDE PHOSPHOTRANSFERASE-RELATED-RELATED"/>
    <property type="match status" value="1"/>
</dbReference>
<evidence type="ECO:0000313" key="2">
    <source>
        <dbReference type="EMBL" id="GGT36131.1"/>
    </source>
</evidence>
<dbReference type="Gene3D" id="3.30.200.20">
    <property type="entry name" value="Phosphorylase Kinase, domain 1"/>
    <property type="match status" value="1"/>
</dbReference>
<accession>A0A918LPR9</accession>
<dbReference type="Pfam" id="PF01636">
    <property type="entry name" value="APH"/>
    <property type="match status" value="1"/>
</dbReference>
<dbReference type="Gene3D" id="3.90.1200.10">
    <property type="match status" value="1"/>
</dbReference>
<dbReference type="InterPro" id="IPR011009">
    <property type="entry name" value="Kinase-like_dom_sf"/>
</dbReference>
<dbReference type="InterPro" id="IPR041726">
    <property type="entry name" value="ACAD10_11_N"/>
</dbReference>
<dbReference type="RefSeq" id="WP_189707985.1">
    <property type="nucleotide sequence ID" value="NZ_BMSA01000002.1"/>
</dbReference>
<dbReference type="AlphaFoldDB" id="A0A918LPR9"/>
<dbReference type="EMBL" id="BMSA01000002">
    <property type="protein sequence ID" value="GGT36131.1"/>
    <property type="molecule type" value="Genomic_DNA"/>
</dbReference>